<sequence length="61" mass="6902">MEIGIAKWDRPRSGRSPRIETHSGRSAPGPISVIQVLELNCCFRRAHFESLAMKGYEPKSF</sequence>
<protein>
    <submittedName>
        <fullName evidence="2">Uncharacterized protein</fullName>
    </submittedName>
</protein>
<dbReference type="EMBL" id="JACGXN010000003">
    <property type="protein sequence ID" value="MBA8879152.1"/>
    <property type="molecule type" value="Genomic_DNA"/>
</dbReference>
<feature type="region of interest" description="Disordered" evidence="1">
    <location>
        <begin position="1"/>
        <end position="28"/>
    </location>
</feature>
<reference evidence="2 3" key="1">
    <citation type="submission" date="2020-07" db="EMBL/GenBank/DDBJ databases">
        <title>Genomic Encyclopedia of Type Strains, Phase IV (KMG-V): Genome sequencing to study the core and pangenomes of soil and plant-associated prokaryotes.</title>
        <authorList>
            <person name="Whitman W."/>
        </authorList>
    </citation>
    <scope>NUCLEOTIDE SEQUENCE [LARGE SCALE GENOMIC DNA]</scope>
    <source>
        <strain evidence="2 3">AN3</strain>
    </source>
</reference>
<evidence type="ECO:0000313" key="3">
    <source>
        <dbReference type="Proteomes" id="UP000549052"/>
    </source>
</evidence>
<proteinExistence type="predicted"/>
<name>A0A839EJW2_9HYPH</name>
<comment type="caution">
    <text evidence="2">The sequence shown here is derived from an EMBL/GenBank/DDBJ whole genome shotgun (WGS) entry which is preliminary data.</text>
</comment>
<evidence type="ECO:0000256" key="1">
    <source>
        <dbReference type="SAM" id="MobiDB-lite"/>
    </source>
</evidence>
<dbReference type="Proteomes" id="UP000549052">
    <property type="component" value="Unassembled WGS sequence"/>
</dbReference>
<dbReference type="AlphaFoldDB" id="A0A839EJW2"/>
<feature type="compositionally biased region" description="Basic and acidic residues" evidence="1">
    <location>
        <begin position="7"/>
        <end position="23"/>
    </location>
</feature>
<evidence type="ECO:0000313" key="2">
    <source>
        <dbReference type="EMBL" id="MBA8879152.1"/>
    </source>
</evidence>
<organism evidence="2 3">
    <name type="scientific">Phyllobacterium myrsinacearum</name>
    <dbReference type="NCBI Taxonomy" id="28101"/>
    <lineage>
        <taxon>Bacteria</taxon>
        <taxon>Pseudomonadati</taxon>
        <taxon>Pseudomonadota</taxon>
        <taxon>Alphaproteobacteria</taxon>
        <taxon>Hyphomicrobiales</taxon>
        <taxon>Phyllobacteriaceae</taxon>
        <taxon>Phyllobacterium</taxon>
    </lineage>
</organism>
<accession>A0A839EJW2</accession>
<gene>
    <name evidence="2" type="ORF">FHW16_002870</name>
</gene>
<keyword evidence="3" id="KW-1185">Reference proteome</keyword>